<feature type="domain" description="4Fe-4S" evidence="5">
    <location>
        <begin position="1"/>
        <end position="60"/>
    </location>
</feature>
<sequence length="267" mass="30698">MEMKTYLDLLKILPKTNCKECGEASCLLFALKVFSGQTSLEKCPYLDQDLFPQRTSLKGLSFNQTLENLKILREKFQSLDDFIERAQDLGCEPESTGRGVLLPYLDWLIRIEVNQEGHPTQLVNLSGETLDPRDEILLCNYFIFNGKEPLTMDFVGLESFPHSISKVKTLKIYGEDPLVELFTQNQPKLRSILQRFRVKDFQKDTHGFSFLVSILPKVILKVVYWEGDPEDGLPPGGKVLYDRVALNYLDLECLVFCAERFAERLRC</sequence>
<dbReference type="InterPro" id="IPR024264">
    <property type="entry name" value="DUF3786"/>
</dbReference>
<keyword evidence="4" id="KW-0411">Iron-sulfur</keyword>
<dbReference type="PROSITE" id="PS51656">
    <property type="entry name" value="4FE4S"/>
    <property type="match status" value="1"/>
</dbReference>
<comment type="caution">
    <text evidence="6">The sequence shown here is derived from an EMBL/GenBank/DDBJ whole genome shotgun (WGS) entry which is preliminary data.</text>
</comment>
<name>A0A832LW74_9BACT</name>
<evidence type="ECO:0000256" key="4">
    <source>
        <dbReference type="ARBA" id="ARBA00023014"/>
    </source>
</evidence>
<keyword evidence="2" id="KW-0479">Metal-binding</keyword>
<evidence type="ECO:0000256" key="2">
    <source>
        <dbReference type="ARBA" id="ARBA00022723"/>
    </source>
</evidence>
<reference evidence="6" key="1">
    <citation type="journal article" date="2020" name="mSystems">
        <title>Genome- and Community-Level Interaction Insights into Carbon Utilization and Element Cycling Functions of Hydrothermarchaeota in Hydrothermal Sediment.</title>
        <authorList>
            <person name="Zhou Z."/>
            <person name="Liu Y."/>
            <person name="Xu W."/>
            <person name="Pan J."/>
            <person name="Luo Z.H."/>
            <person name="Li M."/>
        </authorList>
    </citation>
    <scope>NUCLEOTIDE SEQUENCE [LARGE SCALE GENOMIC DNA]</scope>
    <source>
        <strain evidence="6">SpSt-605</strain>
    </source>
</reference>
<evidence type="ECO:0000259" key="5">
    <source>
        <dbReference type="PROSITE" id="PS51656"/>
    </source>
</evidence>
<dbReference type="InterPro" id="IPR051069">
    <property type="entry name" value="ACDS_complex_subunit"/>
</dbReference>
<keyword evidence="3" id="KW-0408">Iron</keyword>
<dbReference type="Pfam" id="PF04060">
    <property type="entry name" value="FeS"/>
    <property type="match status" value="1"/>
</dbReference>
<proteinExistence type="predicted"/>
<keyword evidence="1" id="KW-0004">4Fe-4S</keyword>
<organism evidence="6">
    <name type="scientific">Caldimicrobium thiodismutans</name>
    <dbReference type="NCBI Taxonomy" id="1653476"/>
    <lineage>
        <taxon>Bacteria</taxon>
        <taxon>Pseudomonadati</taxon>
        <taxon>Thermodesulfobacteriota</taxon>
        <taxon>Thermodesulfobacteria</taxon>
        <taxon>Thermodesulfobacteriales</taxon>
        <taxon>Thermodesulfobacteriaceae</taxon>
        <taxon>Caldimicrobium</taxon>
    </lineage>
</organism>
<protein>
    <submittedName>
        <fullName evidence="6">DUF3786 domain-containing protein</fullName>
    </submittedName>
</protein>
<dbReference type="Pfam" id="PF12654">
    <property type="entry name" value="DUF3786"/>
    <property type="match status" value="1"/>
</dbReference>
<evidence type="ECO:0000313" key="6">
    <source>
        <dbReference type="EMBL" id="HGV55119.1"/>
    </source>
</evidence>
<gene>
    <name evidence="6" type="ORF">ENT73_03415</name>
</gene>
<dbReference type="GO" id="GO:0051539">
    <property type="term" value="F:4 iron, 4 sulfur cluster binding"/>
    <property type="evidence" value="ECO:0007669"/>
    <property type="project" value="UniProtKB-KW"/>
</dbReference>
<dbReference type="EMBL" id="DSZU01000057">
    <property type="protein sequence ID" value="HGV55119.1"/>
    <property type="molecule type" value="Genomic_DNA"/>
</dbReference>
<accession>A0A832LW74</accession>
<dbReference type="InterPro" id="IPR007202">
    <property type="entry name" value="4Fe-4S_dom"/>
</dbReference>
<dbReference type="GO" id="GO:0046872">
    <property type="term" value="F:metal ion binding"/>
    <property type="evidence" value="ECO:0007669"/>
    <property type="project" value="UniProtKB-KW"/>
</dbReference>
<evidence type="ECO:0000256" key="1">
    <source>
        <dbReference type="ARBA" id="ARBA00022485"/>
    </source>
</evidence>
<dbReference type="PANTHER" id="PTHR36214:SF3">
    <property type="entry name" value="ACETYL-COA DECARBONYLASE_SYNTHASE COMPLEX SUBUNIT GAMMA"/>
    <property type="match status" value="1"/>
</dbReference>
<dbReference type="Gene3D" id="1.10.15.40">
    <property type="entry name" value="Electron transport complex subunit B, putative Fe-S cluster"/>
    <property type="match status" value="1"/>
</dbReference>
<dbReference type="PANTHER" id="PTHR36214">
    <property type="match status" value="1"/>
</dbReference>
<dbReference type="AlphaFoldDB" id="A0A832LW74"/>
<evidence type="ECO:0000256" key="3">
    <source>
        <dbReference type="ARBA" id="ARBA00023004"/>
    </source>
</evidence>